<keyword evidence="4 5" id="KW-0720">Serine protease</keyword>
<evidence type="ECO:0000256" key="3">
    <source>
        <dbReference type="ARBA" id="ARBA00022801"/>
    </source>
</evidence>
<feature type="domain" description="Peptidase S8/S53" evidence="7">
    <location>
        <begin position="84"/>
        <end position="497"/>
    </location>
</feature>
<dbReference type="GO" id="GO:0004252">
    <property type="term" value="F:serine-type endopeptidase activity"/>
    <property type="evidence" value="ECO:0007669"/>
    <property type="project" value="UniProtKB-UniRule"/>
</dbReference>
<evidence type="ECO:0000259" key="7">
    <source>
        <dbReference type="Pfam" id="PF00082"/>
    </source>
</evidence>
<dbReference type="InterPro" id="IPR000209">
    <property type="entry name" value="Peptidase_S8/S53_dom"/>
</dbReference>
<dbReference type="PANTHER" id="PTHR43399">
    <property type="entry name" value="SUBTILISIN-RELATED"/>
    <property type="match status" value="1"/>
</dbReference>
<dbReference type="PROSITE" id="PS51257">
    <property type="entry name" value="PROKAR_LIPOPROTEIN"/>
    <property type="match status" value="1"/>
</dbReference>
<keyword evidence="9" id="KW-1185">Reference proteome</keyword>
<dbReference type="Gene3D" id="3.40.50.200">
    <property type="entry name" value="Peptidase S8/S53 domain"/>
    <property type="match status" value="2"/>
</dbReference>
<keyword evidence="2 5" id="KW-0645">Protease</keyword>
<dbReference type="PANTHER" id="PTHR43399:SF4">
    <property type="entry name" value="CELL WALL-ASSOCIATED PROTEASE"/>
    <property type="match status" value="1"/>
</dbReference>
<dbReference type="InterPro" id="IPR036852">
    <property type="entry name" value="Peptidase_S8/S53_dom_sf"/>
</dbReference>
<keyword evidence="3 5" id="KW-0378">Hydrolase</keyword>
<accession>A0A2M9R5R6</accession>
<organism evidence="8 9">
    <name type="scientific">Avrilella dinanensis</name>
    <dbReference type="NCBI Taxonomy" id="2008672"/>
    <lineage>
        <taxon>Bacteria</taxon>
        <taxon>Pseudomonadati</taxon>
        <taxon>Bacteroidota</taxon>
        <taxon>Flavobacteriia</taxon>
        <taxon>Flavobacteriales</taxon>
        <taxon>Flavobacteriaceae</taxon>
        <taxon>Avrilella</taxon>
    </lineage>
</organism>
<comment type="caution">
    <text evidence="8">The sequence shown here is derived from an EMBL/GenBank/DDBJ whole genome shotgun (WGS) entry which is preliminary data.</text>
</comment>
<dbReference type="OrthoDB" id="9798386at2"/>
<dbReference type="InterPro" id="IPR017308">
    <property type="entry name" value="Pept_S8_subtilisin_bacteroid"/>
</dbReference>
<reference evidence="8 9" key="1">
    <citation type="submission" date="2017-06" db="EMBL/GenBank/DDBJ databases">
        <title>Description of Avrilella dinanensis gen. nov. sp. nov.</title>
        <authorList>
            <person name="Leyer C."/>
            <person name="Sassi M."/>
            <person name="Minet J."/>
            <person name="Kayal S."/>
            <person name="Cattoir V."/>
        </authorList>
    </citation>
    <scope>NUCLEOTIDE SEQUENCE [LARGE SCALE GENOMIC DNA]</scope>
    <source>
        <strain evidence="8 9">UR159</strain>
    </source>
</reference>
<dbReference type="InterPro" id="IPR023827">
    <property type="entry name" value="Peptidase_S8_Asp-AS"/>
</dbReference>
<comment type="similarity">
    <text evidence="1 5 6">Belongs to the peptidase S8 family.</text>
</comment>
<evidence type="ECO:0000256" key="6">
    <source>
        <dbReference type="RuleBase" id="RU003355"/>
    </source>
</evidence>
<protein>
    <submittedName>
        <fullName evidence="8">Peptidase S8</fullName>
    </submittedName>
</protein>
<dbReference type="RefSeq" id="WP_100677747.1">
    <property type="nucleotide sequence ID" value="NZ_NIPO01000001.1"/>
</dbReference>
<dbReference type="InterPro" id="IPR051048">
    <property type="entry name" value="Peptidase_S8/S53_subtilisin"/>
</dbReference>
<proteinExistence type="inferred from homology"/>
<dbReference type="PIRSF" id="PIRSF037892">
    <property type="entry name" value="Subtilisin_rel_SRU_0565"/>
    <property type="match status" value="1"/>
</dbReference>
<dbReference type="InterPro" id="IPR034080">
    <property type="entry name" value="Protease_P7-like_dom"/>
</dbReference>
<dbReference type="Proteomes" id="UP000231960">
    <property type="component" value="Unassembled WGS sequence"/>
</dbReference>
<dbReference type="PROSITE" id="PS00136">
    <property type="entry name" value="SUBTILASE_ASP"/>
    <property type="match status" value="1"/>
</dbReference>
<dbReference type="InterPro" id="IPR015500">
    <property type="entry name" value="Peptidase_S8_subtilisin-rel"/>
</dbReference>
<dbReference type="GO" id="GO:0006508">
    <property type="term" value="P:proteolysis"/>
    <property type="evidence" value="ECO:0007669"/>
    <property type="project" value="UniProtKB-KW"/>
</dbReference>
<dbReference type="PRINTS" id="PR00723">
    <property type="entry name" value="SUBTILISIN"/>
</dbReference>
<sequence>MKFTKPFYLSAALAIALTSCKSVQTLPDLSDMTPIKSVDHIPARTTDLSEDQLKRWSHLDILRDTVPGMSVDRAYESIIKNKKGQKVVVAVIDSGIEIDHEDLKHAIWTNPKEKAGNGIDDDNNGYVDDIHGWNLLGESNAENLEFTRIVKKGDDGSELYKEAKAKLDEELAGIEPLGKRVEQFKELRNAVTEYLGKDRFEKEDLLAIPEDAPEEVIAGTSLFLNIYMAGRDGFDYIDDIAEYYNSQANSHLNVNFDGRAIVGDNPDDINDTDYGNNDVLGDRDHAKHGTHVAGIIAQARGNKLGGDGVASKNVEIMAVRAVPDGDEYDKDVALAIRYAADNGAKVINGSFGKYFAQHSEWVYDAIKYAAEKDVLIVVAAGNDNMDLNPVEGDEIKRYPNDRKVGERNEIADNFLVVGALNPTFGEKMVAEFSNFGHVDVDVFAPGVKIYATVPHGKYEYLQGTSMASPNAAGVAAMIRSYFPSLTAPEVKQIMKDSGVPVNFDVIVSGDASDKRNFQDISTSGKFVNLYNALIMADKVVKAKAQK</sequence>
<feature type="active site" description="Charge relay system" evidence="5">
    <location>
        <position position="288"/>
    </location>
</feature>
<gene>
    <name evidence="8" type="ORF">CDL10_06335</name>
</gene>
<name>A0A2M9R5R6_9FLAO</name>
<evidence type="ECO:0000256" key="2">
    <source>
        <dbReference type="ARBA" id="ARBA00022670"/>
    </source>
</evidence>
<dbReference type="PROSITE" id="PS00138">
    <property type="entry name" value="SUBTILASE_SER"/>
    <property type="match status" value="1"/>
</dbReference>
<dbReference type="Pfam" id="PF00082">
    <property type="entry name" value="Peptidase_S8"/>
    <property type="match status" value="1"/>
</dbReference>
<dbReference type="EMBL" id="NIPO01000001">
    <property type="protein sequence ID" value="PJR04184.1"/>
    <property type="molecule type" value="Genomic_DNA"/>
</dbReference>
<dbReference type="PROSITE" id="PS51892">
    <property type="entry name" value="SUBTILASE"/>
    <property type="match status" value="1"/>
</dbReference>
<evidence type="ECO:0000313" key="9">
    <source>
        <dbReference type="Proteomes" id="UP000231960"/>
    </source>
</evidence>
<evidence type="ECO:0000256" key="1">
    <source>
        <dbReference type="ARBA" id="ARBA00011073"/>
    </source>
</evidence>
<dbReference type="CDD" id="cd07483">
    <property type="entry name" value="Peptidases_S8_Subtilisin_Novo-like"/>
    <property type="match status" value="1"/>
</dbReference>
<evidence type="ECO:0000256" key="5">
    <source>
        <dbReference type="PROSITE-ProRule" id="PRU01240"/>
    </source>
</evidence>
<evidence type="ECO:0000313" key="8">
    <source>
        <dbReference type="EMBL" id="PJR04184.1"/>
    </source>
</evidence>
<dbReference type="AlphaFoldDB" id="A0A2M9R5R6"/>
<feature type="active site" description="Charge relay system" evidence="5">
    <location>
        <position position="465"/>
    </location>
</feature>
<evidence type="ECO:0000256" key="4">
    <source>
        <dbReference type="ARBA" id="ARBA00022825"/>
    </source>
</evidence>
<dbReference type="SUPFAM" id="SSF52743">
    <property type="entry name" value="Subtilisin-like"/>
    <property type="match status" value="1"/>
</dbReference>
<feature type="active site" description="Charge relay system" evidence="5">
    <location>
        <position position="93"/>
    </location>
</feature>
<dbReference type="InterPro" id="IPR023828">
    <property type="entry name" value="Peptidase_S8_Ser-AS"/>
</dbReference>